<feature type="non-terminal residue" evidence="2">
    <location>
        <position position="1"/>
    </location>
</feature>
<organism evidence="2 3">
    <name type="scientific">Trachymyrmex cornetzi</name>
    <dbReference type="NCBI Taxonomy" id="471704"/>
    <lineage>
        <taxon>Eukaryota</taxon>
        <taxon>Metazoa</taxon>
        <taxon>Ecdysozoa</taxon>
        <taxon>Arthropoda</taxon>
        <taxon>Hexapoda</taxon>
        <taxon>Insecta</taxon>
        <taxon>Pterygota</taxon>
        <taxon>Neoptera</taxon>
        <taxon>Endopterygota</taxon>
        <taxon>Hymenoptera</taxon>
        <taxon>Apocrita</taxon>
        <taxon>Aculeata</taxon>
        <taxon>Formicoidea</taxon>
        <taxon>Formicidae</taxon>
        <taxon>Myrmicinae</taxon>
        <taxon>Trachymyrmex</taxon>
    </lineage>
</organism>
<sequence>IERIERFIDENKALMKRMYGNFEMNPEYKSNEPGHHTKTRRKSREARKHDILDDGPRDDSHIESEIDEEYFSKNRNARQSFRKNRSTEGGR</sequence>
<dbReference type="AlphaFoldDB" id="A0A151IRP9"/>
<gene>
    <name evidence="2" type="ORF">ALC57_18536</name>
</gene>
<evidence type="ECO:0000313" key="2">
    <source>
        <dbReference type="EMBL" id="KYN09360.1"/>
    </source>
</evidence>
<feature type="compositionally biased region" description="Basic residues" evidence="1">
    <location>
        <begin position="36"/>
        <end position="46"/>
    </location>
</feature>
<protein>
    <submittedName>
        <fullName evidence="2">Uncharacterized protein</fullName>
    </submittedName>
</protein>
<feature type="region of interest" description="Disordered" evidence="1">
    <location>
        <begin position="23"/>
        <end position="91"/>
    </location>
</feature>
<feature type="compositionally biased region" description="Basic and acidic residues" evidence="1">
    <location>
        <begin position="47"/>
        <end position="64"/>
    </location>
</feature>
<evidence type="ECO:0000256" key="1">
    <source>
        <dbReference type="SAM" id="MobiDB-lite"/>
    </source>
</evidence>
<evidence type="ECO:0000313" key="3">
    <source>
        <dbReference type="Proteomes" id="UP000078492"/>
    </source>
</evidence>
<dbReference type="Proteomes" id="UP000078492">
    <property type="component" value="Unassembled WGS sequence"/>
</dbReference>
<proteinExistence type="predicted"/>
<accession>A0A151IRP9</accession>
<dbReference type="EMBL" id="KQ981121">
    <property type="protein sequence ID" value="KYN09360.1"/>
    <property type="molecule type" value="Genomic_DNA"/>
</dbReference>
<keyword evidence="3" id="KW-1185">Reference proteome</keyword>
<name>A0A151IRP9_9HYME</name>
<reference evidence="2 3" key="1">
    <citation type="submission" date="2015-09" db="EMBL/GenBank/DDBJ databases">
        <title>Trachymyrmex cornetzi WGS genome.</title>
        <authorList>
            <person name="Nygaard S."/>
            <person name="Hu H."/>
            <person name="Boomsma J."/>
            <person name="Zhang G."/>
        </authorList>
    </citation>
    <scope>NUCLEOTIDE SEQUENCE [LARGE SCALE GENOMIC DNA]</scope>
    <source>
        <strain evidence="2">Tcor2-1</strain>
        <tissue evidence="2">Whole body</tissue>
    </source>
</reference>